<dbReference type="EMBL" id="AMCI01001152">
    <property type="protein sequence ID" value="EJX06462.1"/>
    <property type="molecule type" value="Genomic_DNA"/>
</dbReference>
<gene>
    <name evidence="1" type="ORF">EVA_05431</name>
</gene>
<protein>
    <submittedName>
        <fullName evidence="1">Uncharacterized protein</fullName>
    </submittedName>
</protein>
<name>J9GGF1_9ZZZZ</name>
<organism evidence="1">
    <name type="scientific">gut metagenome</name>
    <dbReference type="NCBI Taxonomy" id="749906"/>
    <lineage>
        <taxon>unclassified sequences</taxon>
        <taxon>metagenomes</taxon>
        <taxon>organismal metagenomes</taxon>
    </lineage>
</organism>
<reference evidence="1" key="1">
    <citation type="journal article" date="2012" name="PLoS ONE">
        <title>Gene sets for utilization of primary and secondary nutrition supplies in the distal gut of endangered iberian lynx.</title>
        <authorList>
            <person name="Alcaide M."/>
            <person name="Messina E."/>
            <person name="Richter M."/>
            <person name="Bargiela R."/>
            <person name="Peplies J."/>
            <person name="Huws S.A."/>
            <person name="Newbold C.J."/>
            <person name="Golyshin P.N."/>
            <person name="Simon M.A."/>
            <person name="Lopez G."/>
            <person name="Yakimov M.M."/>
            <person name="Ferrer M."/>
        </authorList>
    </citation>
    <scope>NUCLEOTIDE SEQUENCE</scope>
</reference>
<sequence>MAASPGVRRAPATLDRALSVLLSGLTAVSLWAPSLAITAIV</sequence>
<proteinExistence type="predicted"/>
<comment type="caution">
    <text evidence="1">The sequence shown here is derived from an EMBL/GenBank/DDBJ whole genome shotgun (WGS) entry which is preliminary data.</text>
</comment>
<evidence type="ECO:0000313" key="1">
    <source>
        <dbReference type="EMBL" id="EJX06462.1"/>
    </source>
</evidence>
<accession>J9GGF1</accession>
<dbReference type="AlphaFoldDB" id="J9GGF1"/>